<reference evidence="2 3" key="1">
    <citation type="submission" date="2019-09" db="EMBL/GenBank/DDBJ databases">
        <title>Salinarimonas rosea gen. nov., sp. nov., a new member of the a-2 subgroup of the Proteobacteria.</title>
        <authorList>
            <person name="Liu J."/>
        </authorList>
    </citation>
    <scope>NUCLEOTIDE SEQUENCE [LARGE SCALE GENOMIC DNA]</scope>
    <source>
        <strain evidence="2 3">BN140002</strain>
    </source>
</reference>
<dbReference type="RefSeq" id="WP_149816609.1">
    <property type="nucleotide sequence ID" value="NZ_VUOA01000018.1"/>
</dbReference>
<organism evidence="2 3">
    <name type="scientific">Salinarimonas soli</name>
    <dbReference type="NCBI Taxonomy" id="1638099"/>
    <lineage>
        <taxon>Bacteria</taxon>
        <taxon>Pseudomonadati</taxon>
        <taxon>Pseudomonadota</taxon>
        <taxon>Alphaproteobacteria</taxon>
        <taxon>Hyphomicrobiales</taxon>
        <taxon>Salinarimonadaceae</taxon>
        <taxon>Salinarimonas</taxon>
    </lineage>
</organism>
<evidence type="ECO:0000259" key="1">
    <source>
        <dbReference type="Pfam" id="PF22479"/>
    </source>
</evidence>
<sequence>MATYEFPLTTGPQAFSLRLGDTEYRLRLTYRRAPEAGWILDIGRAADGVPLLSGLPLVTGADLLAQHAHIGIPGSLYVVTDGNPDAVPAFDDLGGRTRLLFVDAT</sequence>
<gene>
    <name evidence="2" type="ORF">F0L46_08270</name>
</gene>
<dbReference type="Proteomes" id="UP000323142">
    <property type="component" value="Unassembled WGS sequence"/>
</dbReference>
<keyword evidence="3" id="KW-1185">Reference proteome</keyword>
<accession>A0A5B2VGI1</accession>
<evidence type="ECO:0000313" key="3">
    <source>
        <dbReference type="Proteomes" id="UP000323142"/>
    </source>
</evidence>
<dbReference type="AlphaFoldDB" id="A0A5B2VGI1"/>
<dbReference type="Pfam" id="PF22479">
    <property type="entry name" value="Pam3_gp18"/>
    <property type="match status" value="1"/>
</dbReference>
<proteinExistence type="predicted"/>
<name>A0A5B2VGI1_9HYPH</name>
<reference evidence="2 3" key="2">
    <citation type="submission" date="2019-09" db="EMBL/GenBank/DDBJ databases">
        <authorList>
            <person name="Jin C."/>
        </authorList>
    </citation>
    <scope>NUCLEOTIDE SEQUENCE [LARGE SCALE GENOMIC DNA]</scope>
    <source>
        <strain evidence="2 3">BN140002</strain>
    </source>
</reference>
<evidence type="ECO:0000313" key="2">
    <source>
        <dbReference type="EMBL" id="KAA2237666.1"/>
    </source>
</evidence>
<dbReference type="OrthoDB" id="5465444at2"/>
<feature type="domain" description="Cyanophage baseplate Pam3 plug gp18" evidence="1">
    <location>
        <begin position="4"/>
        <end position="103"/>
    </location>
</feature>
<protein>
    <recommendedName>
        <fullName evidence="1">Cyanophage baseplate Pam3 plug gp18 domain-containing protein</fullName>
    </recommendedName>
</protein>
<dbReference type="EMBL" id="VUOA01000018">
    <property type="protein sequence ID" value="KAA2237666.1"/>
    <property type="molecule type" value="Genomic_DNA"/>
</dbReference>
<comment type="caution">
    <text evidence="2">The sequence shown here is derived from an EMBL/GenBank/DDBJ whole genome shotgun (WGS) entry which is preliminary data.</text>
</comment>
<dbReference type="InterPro" id="IPR054252">
    <property type="entry name" value="Pam3_gp18"/>
</dbReference>